<comment type="function">
    <text evidence="2">Binds to DNA and alters its conformation. May be involved in regulation of gene expression, nucleoid organization and DNA protection.</text>
</comment>
<keyword evidence="3" id="KW-0175">Coiled coil</keyword>
<organism evidence="4 5">
    <name type="scientific">SAR86 cluster bacterium</name>
    <dbReference type="NCBI Taxonomy" id="2030880"/>
    <lineage>
        <taxon>Bacteria</taxon>
        <taxon>Pseudomonadati</taxon>
        <taxon>Pseudomonadota</taxon>
        <taxon>Gammaproteobacteria</taxon>
        <taxon>SAR86 cluster</taxon>
    </lineage>
</organism>
<dbReference type="InterPro" id="IPR036894">
    <property type="entry name" value="YbaB-like_sf"/>
</dbReference>
<evidence type="ECO:0000256" key="1">
    <source>
        <dbReference type="ARBA" id="ARBA00023125"/>
    </source>
</evidence>
<accession>A0A2A5AFB7</accession>
<dbReference type="SUPFAM" id="SSF82607">
    <property type="entry name" value="YbaB-like"/>
    <property type="match status" value="1"/>
</dbReference>
<dbReference type="NCBIfam" id="TIGR00103">
    <property type="entry name" value="DNA_YbaB_EbfC"/>
    <property type="match status" value="1"/>
</dbReference>
<comment type="caution">
    <text evidence="4">The sequence shown here is derived from an EMBL/GenBank/DDBJ whole genome shotgun (WGS) entry which is preliminary data.</text>
</comment>
<comment type="similarity">
    <text evidence="2">Belongs to the YbaB/EbfC family.</text>
</comment>
<dbReference type="GO" id="GO:0003677">
    <property type="term" value="F:DNA binding"/>
    <property type="evidence" value="ECO:0007669"/>
    <property type="project" value="UniProtKB-UniRule"/>
</dbReference>
<dbReference type="HAMAP" id="MF_00274">
    <property type="entry name" value="DNA_YbaB_EbfC"/>
    <property type="match status" value="1"/>
</dbReference>
<dbReference type="GO" id="GO:0043590">
    <property type="term" value="C:bacterial nucleoid"/>
    <property type="evidence" value="ECO:0007669"/>
    <property type="project" value="UniProtKB-UniRule"/>
</dbReference>
<keyword evidence="2" id="KW-0963">Cytoplasm</keyword>
<feature type="coiled-coil region" evidence="3">
    <location>
        <begin position="1"/>
        <end position="31"/>
    </location>
</feature>
<reference evidence="5" key="1">
    <citation type="submission" date="2017-08" db="EMBL/GenBank/DDBJ databases">
        <title>A dynamic microbial community with high functional redundancy inhabits the cold, oxic subseafloor aquifer.</title>
        <authorList>
            <person name="Tully B.J."/>
            <person name="Wheat C.G."/>
            <person name="Glazer B.T."/>
            <person name="Huber J.A."/>
        </authorList>
    </citation>
    <scope>NUCLEOTIDE SEQUENCE [LARGE SCALE GENOMIC DNA]</scope>
</reference>
<evidence type="ECO:0000256" key="3">
    <source>
        <dbReference type="SAM" id="Coils"/>
    </source>
</evidence>
<proteinExistence type="inferred from homology"/>
<keyword evidence="1 2" id="KW-0238">DNA-binding</keyword>
<name>A0A2A5AFB7_9GAMM</name>
<comment type="subcellular location">
    <subcellularLocation>
        <location evidence="2">Cytoplasm</location>
        <location evidence="2">Nucleoid</location>
    </subcellularLocation>
</comment>
<dbReference type="EMBL" id="NVVJ01000103">
    <property type="protein sequence ID" value="PCJ17929.1"/>
    <property type="molecule type" value="Genomic_DNA"/>
</dbReference>
<sequence length="106" mass="11626">MTDLNELMKQAKQMQEQFQKAQQELVKMVVDGESGAGLVKVQMNGKHDVVNVSIDSSLMSEDKEVVEDLIAAAVNDAVRKVEEKNKQAMGSMAGGMQLPEGFKLPF</sequence>
<evidence type="ECO:0000256" key="2">
    <source>
        <dbReference type="HAMAP-Rule" id="MF_00274"/>
    </source>
</evidence>
<gene>
    <name evidence="4" type="ORF">COA96_17285</name>
</gene>
<dbReference type="AlphaFoldDB" id="A0A2A5AFB7"/>
<dbReference type="InterPro" id="IPR004401">
    <property type="entry name" value="YbaB/EbfC"/>
</dbReference>
<dbReference type="PANTHER" id="PTHR33449">
    <property type="entry name" value="NUCLEOID-ASSOCIATED PROTEIN YBAB"/>
    <property type="match status" value="1"/>
</dbReference>
<comment type="subunit">
    <text evidence="2">Homodimer.</text>
</comment>
<dbReference type="Proteomes" id="UP000218327">
    <property type="component" value="Unassembled WGS sequence"/>
</dbReference>
<dbReference type="Pfam" id="PF02575">
    <property type="entry name" value="YbaB_DNA_bd"/>
    <property type="match status" value="1"/>
</dbReference>
<evidence type="ECO:0000313" key="5">
    <source>
        <dbReference type="Proteomes" id="UP000218327"/>
    </source>
</evidence>
<dbReference type="PANTHER" id="PTHR33449:SF1">
    <property type="entry name" value="NUCLEOID-ASSOCIATED PROTEIN YBAB"/>
    <property type="match status" value="1"/>
</dbReference>
<dbReference type="GO" id="GO:0005829">
    <property type="term" value="C:cytosol"/>
    <property type="evidence" value="ECO:0007669"/>
    <property type="project" value="TreeGrafter"/>
</dbReference>
<dbReference type="Gene3D" id="3.30.1310.10">
    <property type="entry name" value="Nucleoid-associated protein YbaB-like domain"/>
    <property type="match status" value="1"/>
</dbReference>
<dbReference type="PIRSF" id="PIRSF004555">
    <property type="entry name" value="UCP004555"/>
    <property type="match status" value="1"/>
</dbReference>
<evidence type="ECO:0000313" key="4">
    <source>
        <dbReference type="EMBL" id="PCJ17929.1"/>
    </source>
</evidence>
<protein>
    <recommendedName>
        <fullName evidence="2">Nucleoid-associated protein COA96_17285</fullName>
    </recommendedName>
</protein>